<comment type="catalytic activity">
    <reaction evidence="13 14">
        <text>a 2'-deoxyribonucleoside 5'-diphosphate + [thioredoxin]-disulfide + H2O = a ribonucleoside 5'-diphosphate + [thioredoxin]-dithiol</text>
        <dbReference type="Rhea" id="RHEA:23252"/>
        <dbReference type="Rhea" id="RHEA-COMP:10698"/>
        <dbReference type="Rhea" id="RHEA-COMP:10700"/>
        <dbReference type="ChEBI" id="CHEBI:15377"/>
        <dbReference type="ChEBI" id="CHEBI:29950"/>
        <dbReference type="ChEBI" id="CHEBI:50058"/>
        <dbReference type="ChEBI" id="CHEBI:57930"/>
        <dbReference type="ChEBI" id="CHEBI:73316"/>
        <dbReference type="EC" id="1.17.4.1"/>
    </reaction>
</comment>
<dbReference type="GO" id="GO:0009263">
    <property type="term" value="P:deoxyribonucleotide biosynthetic process"/>
    <property type="evidence" value="ECO:0007669"/>
    <property type="project" value="UniProtKB-KW"/>
</dbReference>
<evidence type="ECO:0000256" key="6">
    <source>
        <dbReference type="ARBA" id="ARBA00022634"/>
    </source>
</evidence>
<evidence type="ECO:0000256" key="10">
    <source>
        <dbReference type="ARBA" id="ARBA00023157"/>
    </source>
</evidence>
<comment type="cofactor">
    <cofactor evidence="1 14">
        <name>adenosylcob(III)alamin</name>
        <dbReference type="ChEBI" id="CHEBI:18408"/>
    </cofactor>
</comment>
<keyword evidence="10" id="KW-1015">Disulfide bond</keyword>
<evidence type="ECO:0000256" key="11">
    <source>
        <dbReference type="ARBA" id="ARBA00023285"/>
    </source>
</evidence>
<evidence type="ECO:0000259" key="15">
    <source>
        <dbReference type="Pfam" id="PF00317"/>
    </source>
</evidence>
<dbReference type="PRINTS" id="PR01183">
    <property type="entry name" value="RIBORDTASEM1"/>
</dbReference>
<evidence type="ECO:0000256" key="5">
    <source>
        <dbReference type="ARBA" id="ARBA00022628"/>
    </source>
</evidence>
<dbReference type="Gene3D" id="3.20.70.20">
    <property type="match status" value="1"/>
</dbReference>
<dbReference type="Pfam" id="PF12637">
    <property type="entry name" value="TSCPD"/>
    <property type="match status" value="1"/>
</dbReference>
<name>A0A2K1P2D1_9BACT</name>
<proteinExistence type="inferred from homology"/>
<dbReference type="Pfam" id="PF00317">
    <property type="entry name" value="Ribonuc_red_lgN"/>
    <property type="match status" value="1"/>
</dbReference>
<gene>
    <name evidence="18" type="ORF">X929_04075</name>
</gene>
<dbReference type="UniPathway" id="UPA00326"/>
<evidence type="ECO:0000256" key="3">
    <source>
        <dbReference type="ARBA" id="ARBA00012274"/>
    </source>
</evidence>
<evidence type="ECO:0000256" key="9">
    <source>
        <dbReference type="ARBA" id="ARBA00023116"/>
    </source>
</evidence>
<dbReference type="PANTHER" id="PTHR43371">
    <property type="entry name" value="VITAMIN B12-DEPENDENT RIBONUCLEOTIDE REDUCTASE"/>
    <property type="match status" value="1"/>
</dbReference>
<dbReference type="GO" id="GO:0031419">
    <property type="term" value="F:cobalamin binding"/>
    <property type="evidence" value="ECO:0007669"/>
    <property type="project" value="UniProtKB-KW"/>
</dbReference>
<feature type="domain" description="Ribonucleotide reductase large subunit C-terminal" evidence="16">
    <location>
        <begin position="126"/>
        <end position="633"/>
    </location>
</feature>
<reference evidence="18 19" key="1">
    <citation type="submission" date="2013-12" db="EMBL/GenBank/DDBJ databases">
        <title>Comparative genomics of Petrotoga isolates.</title>
        <authorList>
            <person name="Nesbo C.L."/>
            <person name="Charchuk R."/>
            <person name="Chow K."/>
        </authorList>
    </citation>
    <scope>NUCLEOTIDE SEQUENCE [LARGE SCALE GENOMIC DNA]</scope>
    <source>
        <strain evidence="18 19">DSM 13574</strain>
    </source>
</reference>
<keyword evidence="5 14" id="KW-0846">Cobalamin</keyword>
<dbReference type="Pfam" id="PF02867">
    <property type="entry name" value="Ribonuc_red_lgC"/>
    <property type="match status" value="1"/>
</dbReference>
<protein>
    <recommendedName>
        <fullName evidence="4 14">Vitamin B12-dependent ribonucleotide reductase</fullName>
        <ecNumber evidence="3 14">1.17.4.1</ecNumber>
    </recommendedName>
</protein>
<dbReference type="Proteomes" id="UP000236434">
    <property type="component" value="Unassembled WGS sequence"/>
</dbReference>
<keyword evidence="11 14" id="KW-0170">Cobalt</keyword>
<dbReference type="InterPro" id="IPR024434">
    <property type="entry name" value="TSCPD_dom"/>
</dbReference>
<comment type="caution">
    <text evidence="18">The sequence shown here is derived from an EMBL/GenBank/DDBJ whole genome shotgun (WGS) entry which is preliminary data.</text>
</comment>
<feature type="domain" description="Ribonucleotide reductase large subunit N-terminal" evidence="15">
    <location>
        <begin position="13"/>
        <end position="94"/>
    </location>
</feature>
<dbReference type="SUPFAM" id="SSF48168">
    <property type="entry name" value="R1 subunit of ribonucleotide reductase, N-terminal domain"/>
    <property type="match status" value="1"/>
</dbReference>
<evidence type="ECO:0000256" key="1">
    <source>
        <dbReference type="ARBA" id="ARBA00001922"/>
    </source>
</evidence>
<dbReference type="EC" id="1.17.4.1" evidence="3 14"/>
<comment type="similarity">
    <text evidence="2 14">Belongs to the ribonucleoside diphosphate reductase class-2 family.</text>
</comment>
<keyword evidence="7 14" id="KW-0547">Nucleotide-binding</keyword>
<evidence type="ECO:0000256" key="2">
    <source>
        <dbReference type="ARBA" id="ARBA00007405"/>
    </source>
</evidence>
<keyword evidence="8 14" id="KW-0560">Oxidoreductase</keyword>
<dbReference type="AlphaFoldDB" id="A0A2K1P2D1"/>
<keyword evidence="9" id="KW-0215">Deoxyribonucleotide synthesis</keyword>
<evidence type="ECO:0000256" key="14">
    <source>
        <dbReference type="RuleBase" id="RU364064"/>
    </source>
</evidence>
<dbReference type="GO" id="GO:0005524">
    <property type="term" value="F:ATP binding"/>
    <property type="evidence" value="ECO:0007669"/>
    <property type="project" value="InterPro"/>
</dbReference>
<dbReference type="InterPro" id="IPR013509">
    <property type="entry name" value="RNR_lsu_N"/>
</dbReference>
<evidence type="ECO:0000313" key="18">
    <source>
        <dbReference type="EMBL" id="PNR96877.1"/>
    </source>
</evidence>
<dbReference type="NCBIfam" id="TIGR02504">
    <property type="entry name" value="NrdJ_Z"/>
    <property type="match status" value="1"/>
</dbReference>
<dbReference type="InterPro" id="IPR008926">
    <property type="entry name" value="RNR_R1-su_N"/>
</dbReference>
<evidence type="ECO:0000256" key="4">
    <source>
        <dbReference type="ARBA" id="ARBA00014409"/>
    </source>
</evidence>
<evidence type="ECO:0000256" key="7">
    <source>
        <dbReference type="ARBA" id="ARBA00022741"/>
    </source>
</evidence>
<accession>A0A2K1P2D1</accession>
<evidence type="ECO:0000256" key="12">
    <source>
        <dbReference type="ARBA" id="ARBA00025437"/>
    </source>
</evidence>
<dbReference type="InterPro" id="IPR000788">
    <property type="entry name" value="RNR_lg_C"/>
</dbReference>
<dbReference type="GO" id="GO:0004748">
    <property type="term" value="F:ribonucleoside-diphosphate reductase activity, thioredoxin disulfide as acceptor"/>
    <property type="evidence" value="ECO:0007669"/>
    <property type="project" value="UniProtKB-EC"/>
</dbReference>
<dbReference type="EMBL" id="AZRL01000011">
    <property type="protein sequence ID" value="PNR96877.1"/>
    <property type="molecule type" value="Genomic_DNA"/>
</dbReference>
<keyword evidence="6 14" id="KW-0237">DNA synthesis</keyword>
<comment type="function">
    <text evidence="12 14">Catalyzes the reduction of ribonucleotides to deoxyribonucleotides. May function to provide a pool of deoxyribonucleotide precursors for DNA repair during oxygen limitation and/or for immediate growth after restoration of oxygen.</text>
</comment>
<evidence type="ECO:0000256" key="8">
    <source>
        <dbReference type="ARBA" id="ARBA00023002"/>
    </source>
</evidence>
<organism evidence="18 19">
    <name type="scientific">Petrotoga olearia DSM 13574</name>
    <dbReference type="NCBI Taxonomy" id="1122955"/>
    <lineage>
        <taxon>Bacteria</taxon>
        <taxon>Thermotogati</taxon>
        <taxon>Thermotogota</taxon>
        <taxon>Thermotogae</taxon>
        <taxon>Petrotogales</taxon>
        <taxon>Petrotogaceae</taxon>
        <taxon>Petrotoga</taxon>
    </lineage>
</organism>
<dbReference type="SUPFAM" id="SSF51998">
    <property type="entry name" value="PFL-like glycyl radical enzymes"/>
    <property type="match status" value="1"/>
</dbReference>
<dbReference type="PANTHER" id="PTHR43371:SF1">
    <property type="entry name" value="RIBONUCLEOSIDE-DIPHOSPHATE REDUCTASE"/>
    <property type="match status" value="1"/>
</dbReference>
<feature type="domain" description="TSCPD" evidence="17">
    <location>
        <begin position="677"/>
        <end position="764"/>
    </location>
</feature>
<dbReference type="InterPro" id="IPR050862">
    <property type="entry name" value="RdRp_reductase_class-2"/>
</dbReference>
<evidence type="ECO:0000313" key="19">
    <source>
        <dbReference type="Proteomes" id="UP000236434"/>
    </source>
</evidence>
<dbReference type="CDD" id="cd02888">
    <property type="entry name" value="RNR_II_dimer"/>
    <property type="match status" value="1"/>
</dbReference>
<dbReference type="InterPro" id="IPR013344">
    <property type="entry name" value="RNR_NrdJ/NrdZ"/>
</dbReference>
<evidence type="ECO:0000256" key="13">
    <source>
        <dbReference type="ARBA" id="ARBA00047754"/>
    </source>
</evidence>
<dbReference type="GO" id="GO:0071897">
    <property type="term" value="P:DNA biosynthetic process"/>
    <property type="evidence" value="ECO:0007669"/>
    <property type="project" value="UniProtKB-KW"/>
</dbReference>
<evidence type="ECO:0000259" key="16">
    <source>
        <dbReference type="Pfam" id="PF02867"/>
    </source>
</evidence>
<sequence>MLMQVINKWIEKEPSQNAVTILRDRYFLKDGEGNYLESTWDEVAKRIARHVAAAEVNYTNDIEEIKNAEEHFYQLIKSRIFLPNSPTLFNAGKTMDRQLFKKDIEETTLEDYKTIFDSRTKHNMLSACFVIPMDDSMNAIFDAVKNAALIMKYGGGVGYDFSVLRPKGSSIAGTGGKSSGPISFMHVFNTAASTIEQGGARRAAQMAVLRYDHPDVFDFINSKKDNKGSNVLNYFNISVNIDNPKKFKKMLEEDGDLTLEHPTSSIKKTIKANDLMNKMVENAWKTGDPGMLFLGRHNQYYAMSEHTPVTATNPCGEEPLPPFGSCNLGSIDVAKLVEDIDLGNPNSEDASEFQEIVYWAIRFLDDVIESNIYPLKEIEEISKKQRFIGLGIMGLADALYKKELPYNSEQTRKFMAKLIAELAYFSHVASTELAKERGNFPDFQRSKYPNGFIPFPMLDDEIDEDLKVWNQKIRQHFQGEATKYKRNVQTNTIAPTGSISNLADTSSGIEPNFLLSYVRYMTNKEGDRVPLSYINPILMEKIGTNMTEELKAEIIEKGSIQNIENIPDEIKKIFVTSMDIPPKDHLLAQHVIQSYLDASCSKTINMPKSSTIEDVKAIYLQALELNLKGLTIYRDGSLETQVLTSASKEEKQTSEAQGKNVTFFVLDEKHKLRARPRKETLRSVTRKFKHDTGTVYVTVSFDDAGEAVEIFLSDGTETAEVIGRLSSIALRAGVSTDEIVQQLEKVKGSYCKELAQEISKALNDFNQLWGTQIEDYEVIRTGTPKTREEVEKFVYANDLKYDKGYYIDSEGNAYCPSCLSKNTLINESGCVTCTTCGWSKCS</sequence>
<evidence type="ECO:0000259" key="17">
    <source>
        <dbReference type="Pfam" id="PF12637"/>
    </source>
</evidence>